<dbReference type="PANTHER" id="PTHR22946:SF12">
    <property type="entry name" value="CONIDIAL PIGMENT BIOSYNTHESIS PROTEIN AYG1 (AFU_ORTHOLOGUE AFUA_2G17550)"/>
    <property type="match status" value="1"/>
</dbReference>
<dbReference type="RefSeq" id="WP_168913177.1">
    <property type="nucleotide sequence ID" value="NZ_JABACI010000004.1"/>
</dbReference>
<dbReference type="InterPro" id="IPR000073">
    <property type="entry name" value="AB_hydrolase_1"/>
</dbReference>
<evidence type="ECO:0000259" key="2">
    <source>
        <dbReference type="Pfam" id="PF12697"/>
    </source>
</evidence>
<dbReference type="Pfam" id="PF12697">
    <property type="entry name" value="Abhydrolase_6"/>
    <property type="match status" value="1"/>
</dbReference>
<proteinExistence type="inferred from homology"/>
<dbReference type="EMBL" id="JABACI010000004">
    <property type="protein sequence ID" value="NLP84686.1"/>
    <property type="molecule type" value="Genomic_DNA"/>
</dbReference>
<gene>
    <name evidence="3" type="ORF">HF576_12570</name>
</gene>
<dbReference type="Gene3D" id="1.20.1440.110">
    <property type="entry name" value="acylaminoacyl peptidase"/>
    <property type="match status" value="1"/>
</dbReference>
<evidence type="ECO:0000256" key="1">
    <source>
        <dbReference type="ARBA" id="ARBA00038115"/>
    </source>
</evidence>
<feature type="domain" description="AB hydrolase-1" evidence="2">
    <location>
        <begin position="153"/>
        <end position="381"/>
    </location>
</feature>
<dbReference type="GO" id="GO:0016787">
    <property type="term" value="F:hydrolase activity"/>
    <property type="evidence" value="ECO:0007669"/>
    <property type="project" value="UniProtKB-KW"/>
</dbReference>
<dbReference type="Gene3D" id="3.40.50.1820">
    <property type="entry name" value="alpha/beta hydrolase"/>
    <property type="match status" value="1"/>
</dbReference>
<evidence type="ECO:0000313" key="3">
    <source>
        <dbReference type="EMBL" id="NLP84686.1"/>
    </source>
</evidence>
<dbReference type="InterPro" id="IPR029058">
    <property type="entry name" value="AB_hydrolase_fold"/>
</dbReference>
<comment type="similarity">
    <text evidence="1">Belongs to the AB hydrolase superfamily. FUS2 hydrolase family.</text>
</comment>
<keyword evidence="4" id="KW-1185">Reference proteome</keyword>
<keyword evidence="3" id="KW-0378">Hydrolase</keyword>
<comment type="caution">
    <text evidence="3">The sequence shown here is derived from an EMBL/GenBank/DDBJ whole genome shotgun (WGS) entry which is preliminary data.</text>
</comment>
<dbReference type="Proteomes" id="UP001429745">
    <property type="component" value="Unassembled WGS sequence"/>
</dbReference>
<dbReference type="InterPro" id="IPR050261">
    <property type="entry name" value="FrsA_esterase"/>
</dbReference>
<dbReference type="PANTHER" id="PTHR22946">
    <property type="entry name" value="DIENELACTONE HYDROLASE DOMAIN-CONTAINING PROTEIN-RELATED"/>
    <property type="match status" value="1"/>
</dbReference>
<accession>A0ABX1KCC7</accession>
<protein>
    <submittedName>
        <fullName evidence="3">Alpha/beta fold hydrolase</fullName>
    </submittedName>
</protein>
<sequence length="403" mass="43535">MSMSPGRLFADEFHDEFGMWMLGYTPFGGGDWGEVATVAAAVGDGDDGAFFDAWMAAGDQVRADAEAAAAAGRAGASDLYLRASAFYASSYHPLYGTPVDPRLLEGFRRQIDAFDTGLALRGVLPASVTVDDAHVPVYLIPAFGHETEVRPLLILVNGYDATVTDSYFASAVAALRRGYHCLLFDGPGQGAVLYEQGVPMRPDWEVVVSAVIDHALTSPLVDPDRIAVSGWSLGGYLAPRAASGDSRIAACIADPGQQDLGAGLSVFARRLGATEEEASDLSALDEETVQRIMGVIEQDRKMRWSIIQRGFWVNGVTDFKSFLERTAEYRIDRVDEIRCPVLLTHAENDALAAGVPAFAEALRDATVLRFTAAEGAGGHCEMMNRSLLNRRVLDWLDDTFART</sequence>
<name>A0ABX1KCC7_9MICO</name>
<organism evidence="3 4">
    <name type="scientific">Microbacterium salsuginis</name>
    <dbReference type="NCBI Taxonomy" id="2722803"/>
    <lineage>
        <taxon>Bacteria</taxon>
        <taxon>Bacillati</taxon>
        <taxon>Actinomycetota</taxon>
        <taxon>Actinomycetes</taxon>
        <taxon>Micrococcales</taxon>
        <taxon>Microbacteriaceae</taxon>
        <taxon>Microbacterium</taxon>
    </lineage>
</organism>
<evidence type="ECO:0000313" key="4">
    <source>
        <dbReference type="Proteomes" id="UP001429745"/>
    </source>
</evidence>
<reference evidence="3 4" key="1">
    <citation type="submission" date="2020-04" db="EMBL/GenBank/DDBJ databases">
        <title>CFH 90308 Microbacterium sp.</title>
        <authorList>
            <person name="Nie G."/>
            <person name="Ming H."/>
            <person name="Xia T."/>
        </authorList>
    </citation>
    <scope>NUCLEOTIDE SEQUENCE [LARGE SCALE GENOMIC DNA]</scope>
    <source>
        <strain evidence="3 4">CFH 90308</strain>
    </source>
</reference>
<dbReference type="SUPFAM" id="SSF53474">
    <property type="entry name" value="alpha/beta-Hydrolases"/>
    <property type="match status" value="1"/>
</dbReference>